<gene>
    <name evidence="2" type="ORF">HJG63_010779</name>
</gene>
<organism evidence="2 3">
    <name type="scientific">Rousettus aegyptiacus</name>
    <name type="common">Egyptian fruit bat</name>
    <name type="synonym">Pteropus aegyptiacus</name>
    <dbReference type="NCBI Taxonomy" id="9407"/>
    <lineage>
        <taxon>Eukaryota</taxon>
        <taxon>Metazoa</taxon>
        <taxon>Chordata</taxon>
        <taxon>Craniata</taxon>
        <taxon>Vertebrata</taxon>
        <taxon>Euteleostomi</taxon>
        <taxon>Mammalia</taxon>
        <taxon>Eutheria</taxon>
        <taxon>Laurasiatheria</taxon>
        <taxon>Chiroptera</taxon>
        <taxon>Yinpterochiroptera</taxon>
        <taxon>Pteropodoidea</taxon>
        <taxon>Pteropodidae</taxon>
        <taxon>Rousettinae</taxon>
        <taxon>Rousettus</taxon>
    </lineage>
</organism>
<name>A0A7J8IM43_ROUAE</name>
<dbReference type="AlphaFoldDB" id="A0A7J8IM43"/>
<evidence type="ECO:0000313" key="3">
    <source>
        <dbReference type="Proteomes" id="UP000593571"/>
    </source>
</evidence>
<proteinExistence type="predicted"/>
<dbReference type="EMBL" id="JACASE010000003">
    <property type="protein sequence ID" value="KAF6485644.1"/>
    <property type="molecule type" value="Genomic_DNA"/>
</dbReference>
<accession>A0A7J8IM43</accession>
<keyword evidence="3" id="KW-1185">Reference proteome</keyword>
<sequence>MAVGTGLQSRPGPGPAEGIPCPHHDSLPRPPAWPGRAPAPHQTTSPRWCYTLTPRGLHRPPLLRTSWNVCSQLLMPCQSHLGTVPCSAPPPPTCPLTLLPQSFCIPFTAGDSCLPVARGPLEAHLLDWGGRGETGTLVLGFKRVGTIG</sequence>
<protein>
    <submittedName>
        <fullName evidence="2">Uncharacterized protein</fullName>
    </submittedName>
</protein>
<dbReference type="Proteomes" id="UP000593571">
    <property type="component" value="Unassembled WGS sequence"/>
</dbReference>
<comment type="caution">
    <text evidence="2">The sequence shown here is derived from an EMBL/GenBank/DDBJ whole genome shotgun (WGS) entry which is preliminary data.</text>
</comment>
<reference evidence="2 3" key="1">
    <citation type="journal article" date="2020" name="Nature">
        <title>Six reference-quality genomes reveal evolution of bat adaptations.</title>
        <authorList>
            <person name="Jebb D."/>
            <person name="Huang Z."/>
            <person name="Pippel M."/>
            <person name="Hughes G.M."/>
            <person name="Lavrichenko K."/>
            <person name="Devanna P."/>
            <person name="Winkler S."/>
            <person name="Jermiin L.S."/>
            <person name="Skirmuntt E.C."/>
            <person name="Katzourakis A."/>
            <person name="Burkitt-Gray L."/>
            <person name="Ray D.A."/>
            <person name="Sullivan K.A.M."/>
            <person name="Roscito J.G."/>
            <person name="Kirilenko B.M."/>
            <person name="Davalos L.M."/>
            <person name="Corthals A.P."/>
            <person name="Power M.L."/>
            <person name="Jones G."/>
            <person name="Ransome R.D."/>
            <person name="Dechmann D.K.N."/>
            <person name="Locatelli A.G."/>
            <person name="Puechmaille S.J."/>
            <person name="Fedrigo O."/>
            <person name="Jarvis E.D."/>
            <person name="Hiller M."/>
            <person name="Vernes S.C."/>
            <person name="Myers E.W."/>
            <person name="Teeling E.C."/>
        </authorList>
    </citation>
    <scope>NUCLEOTIDE SEQUENCE [LARGE SCALE GENOMIC DNA]</scope>
    <source>
        <strain evidence="2">MRouAeg1</strain>
        <tissue evidence="2">Muscle</tissue>
    </source>
</reference>
<evidence type="ECO:0000313" key="2">
    <source>
        <dbReference type="EMBL" id="KAF6485644.1"/>
    </source>
</evidence>
<evidence type="ECO:0000256" key="1">
    <source>
        <dbReference type="SAM" id="MobiDB-lite"/>
    </source>
</evidence>
<feature type="region of interest" description="Disordered" evidence="1">
    <location>
        <begin position="1"/>
        <end position="45"/>
    </location>
</feature>